<dbReference type="PANTHER" id="PTHR23095">
    <property type="entry name" value="PARANEOPLASTIC ANTIGEN"/>
    <property type="match status" value="1"/>
</dbReference>
<dbReference type="PANTHER" id="PTHR23095:SF17">
    <property type="entry name" value="PARANEOPLASTIC ANTIGEN MA1"/>
    <property type="match status" value="1"/>
</dbReference>
<organism evidence="2 3">
    <name type="scientific">Labeo rohita</name>
    <name type="common">Indian major carp</name>
    <name type="synonym">Cyprinus rohita</name>
    <dbReference type="NCBI Taxonomy" id="84645"/>
    <lineage>
        <taxon>Eukaryota</taxon>
        <taxon>Metazoa</taxon>
        <taxon>Chordata</taxon>
        <taxon>Craniata</taxon>
        <taxon>Vertebrata</taxon>
        <taxon>Euteleostomi</taxon>
        <taxon>Actinopterygii</taxon>
        <taxon>Neopterygii</taxon>
        <taxon>Teleostei</taxon>
        <taxon>Ostariophysi</taxon>
        <taxon>Cypriniformes</taxon>
        <taxon>Cyprinidae</taxon>
        <taxon>Labeoninae</taxon>
        <taxon>Labeonini</taxon>
        <taxon>Labeo</taxon>
    </lineage>
</organism>
<feature type="compositionally biased region" description="Polar residues" evidence="1">
    <location>
        <begin position="202"/>
        <end position="215"/>
    </location>
</feature>
<name>A0ABQ8MWT1_LABRO</name>
<evidence type="ECO:0000256" key="1">
    <source>
        <dbReference type="SAM" id="MobiDB-lite"/>
    </source>
</evidence>
<sequence length="413" mass="45474">MDIAQTVQWSREENVSSSRAIVLSNVPLDTSDDTIEKVLNTVKVLGSTKICGRRGDVTGKQLFVLVETSTDLDPSTLPPEMEVKAIVMGDQSPKSDISVDLVNAIGKLVDKCNQASSDGPSYRKLRLFSGLKHVPPGEEEYKVWMEQAAQMIGDWQCTESSIFFTACVPSELQNLKKEIKELSTQKTPSENSESVNRDNSQRAKPTQLSGETGQELSEGRHGAPDTTRSTCGSSMLDAGKPRLPEGLTGPVSEVPVQIEGIFTKALLDRGSQPVKNIEIWGLSSHKHPFDGYLPLRLEFTEGVAGVRQVIELLAIVCPDPVKREGIAILLGTNTSLVKKLLESCRKQAVSLVPQLTSKQLPEQNTLSSASFDFGDSRMPEEAKQSLCEKMMQRKEVFSLREKMWDVQEAPLMR</sequence>
<feature type="compositionally biased region" description="Polar residues" evidence="1">
    <location>
        <begin position="184"/>
        <end position="194"/>
    </location>
</feature>
<evidence type="ECO:0000313" key="2">
    <source>
        <dbReference type="EMBL" id="KAI2667310.1"/>
    </source>
</evidence>
<protein>
    <recommendedName>
        <fullName evidence="4">Paraneoplastic antigen Ma1-like protein</fullName>
    </recommendedName>
</protein>
<accession>A0ABQ8MWT1</accession>
<comment type="caution">
    <text evidence="2">The sequence shown here is derived from an EMBL/GenBank/DDBJ whole genome shotgun (WGS) entry which is preliminary data.</text>
</comment>
<reference evidence="2 3" key="1">
    <citation type="submission" date="2022-01" db="EMBL/GenBank/DDBJ databases">
        <title>A high-quality chromosome-level genome assembly of rohu carp, Labeo rohita.</title>
        <authorList>
            <person name="Arick M.A. II"/>
            <person name="Hsu C.-Y."/>
            <person name="Magbanua Z."/>
            <person name="Pechanova O."/>
            <person name="Grover C."/>
            <person name="Miller E."/>
            <person name="Thrash A."/>
            <person name="Ezzel L."/>
            <person name="Alam S."/>
            <person name="Benzie J."/>
            <person name="Hamilton M."/>
            <person name="Karsi A."/>
            <person name="Lawrence M.L."/>
            <person name="Peterson D.G."/>
        </authorList>
    </citation>
    <scope>NUCLEOTIDE SEQUENCE [LARGE SCALE GENOMIC DNA]</scope>
    <source>
        <strain evidence="3">BAU-BD-2019</strain>
        <tissue evidence="2">Blood</tissue>
    </source>
</reference>
<dbReference type="InterPro" id="IPR026523">
    <property type="entry name" value="PNMA"/>
</dbReference>
<proteinExistence type="predicted"/>
<dbReference type="Proteomes" id="UP000830375">
    <property type="component" value="Unassembled WGS sequence"/>
</dbReference>
<evidence type="ECO:0000313" key="3">
    <source>
        <dbReference type="Proteomes" id="UP000830375"/>
    </source>
</evidence>
<evidence type="ECO:0008006" key="4">
    <source>
        <dbReference type="Google" id="ProtNLM"/>
    </source>
</evidence>
<keyword evidence="3" id="KW-1185">Reference proteome</keyword>
<dbReference type="EMBL" id="JACTAM010000002">
    <property type="protein sequence ID" value="KAI2667310.1"/>
    <property type="molecule type" value="Genomic_DNA"/>
</dbReference>
<feature type="region of interest" description="Disordered" evidence="1">
    <location>
        <begin position="181"/>
        <end position="250"/>
    </location>
</feature>
<gene>
    <name evidence="2" type="ORF">H4Q32_003762</name>
</gene>